<gene>
    <name evidence="1" type="ORF">LF1_46450</name>
</gene>
<dbReference type="Proteomes" id="UP000322699">
    <property type="component" value="Unassembled WGS sequence"/>
</dbReference>
<accession>A0A5B1CS93</accession>
<proteinExistence type="predicted"/>
<dbReference type="OrthoDB" id="286069at2"/>
<sequence length="70" mass="7732">MSTDGRTITGIVKDGVIVPQSGNGLPDGMEVSIVIPEEAMTPELREELAAWQQAGMQSWGMIDEWEREEQ</sequence>
<organism evidence="1 2">
    <name type="scientific">Rubripirellula obstinata</name>
    <dbReference type="NCBI Taxonomy" id="406547"/>
    <lineage>
        <taxon>Bacteria</taxon>
        <taxon>Pseudomonadati</taxon>
        <taxon>Planctomycetota</taxon>
        <taxon>Planctomycetia</taxon>
        <taxon>Pirellulales</taxon>
        <taxon>Pirellulaceae</taxon>
        <taxon>Rubripirellula</taxon>
    </lineage>
</organism>
<protein>
    <submittedName>
        <fullName evidence="1">Uncharacterized protein</fullName>
    </submittedName>
</protein>
<dbReference type="EMBL" id="VRLW01000001">
    <property type="protein sequence ID" value="KAA1262084.1"/>
    <property type="molecule type" value="Genomic_DNA"/>
</dbReference>
<dbReference type="AlphaFoldDB" id="A0A5B1CS93"/>
<comment type="caution">
    <text evidence="1">The sequence shown here is derived from an EMBL/GenBank/DDBJ whole genome shotgun (WGS) entry which is preliminary data.</text>
</comment>
<reference evidence="1 2" key="1">
    <citation type="submission" date="2019-08" db="EMBL/GenBank/DDBJ databases">
        <title>Deep-cultivation of Planctomycetes and their phenomic and genomic characterization uncovers novel biology.</title>
        <authorList>
            <person name="Wiegand S."/>
            <person name="Jogler M."/>
            <person name="Boedeker C."/>
            <person name="Pinto D."/>
            <person name="Vollmers J."/>
            <person name="Rivas-Marin E."/>
            <person name="Kohn T."/>
            <person name="Peeters S.H."/>
            <person name="Heuer A."/>
            <person name="Rast P."/>
            <person name="Oberbeckmann S."/>
            <person name="Bunk B."/>
            <person name="Jeske O."/>
            <person name="Meyerdierks A."/>
            <person name="Storesund J.E."/>
            <person name="Kallscheuer N."/>
            <person name="Luecker S."/>
            <person name="Lage O.M."/>
            <person name="Pohl T."/>
            <person name="Merkel B.J."/>
            <person name="Hornburger P."/>
            <person name="Mueller R.-W."/>
            <person name="Bruemmer F."/>
            <person name="Labrenz M."/>
            <person name="Spormann A.M."/>
            <person name="Op Den Camp H."/>
            <person name="Overmann J."/>
            <person name="Amann R."/>
            <person name="Jetten M.S.M."/>
            <person name="Mascher T."/>
            <person name="Medema M.H."/>
            <person name="Devos D.P."/>
            <person name="Kaster A.-K."/>
            <person name="Ovreas L."/>
            <person name="Rohde M."/>
            <person name="Galperin M.Y."/>
            <person name="Jogler C."/>
        </authorList>
    </citation>
    <scope>NUCLEOTIDE SEQUENCE [LARGE SCALE GENOMIC DNA]</scope>
    <source>
        <strain evidence="1 2">LF1</strain>
    </source>
</reference>
<evidence type="ECO:0000313" key="2">
    <source>
        <dbReference type="Proteomes" id="UP000322699"/>
    </source>
</evidence>
<name>A0A5B1CS93_9BACT</name>
<evidence type="ECO:0000313" key="1">
    <source>
        <dbReference type="EMBL" id="KAA1262084.1"/>
    </source>
</evidence>
<keyword evidence="2" id="KW-1185">Reference proteome</keyword>
<dbReference type="RefSeq" id="WP_149752994.1">
    <property type="nucleotide sequence ID" value="NZ_LWSK01000196.1"/>
</dbReference>